<evidence type="ECO:0000313" key="4">
    <source>
        <dbReference type="Proteomes" id="UP000244932"/>
    </source>
</evidence>
<dbReference type="Proteomes" id="UP000244932">
    <property type="component" value="Unassembled WGS sequence"/>
</dbReference>
<dbReference type="SUPFAM" id="SSF51905">
    <property type="entry name" value="FAD/NAD(P)-binding domain"/>
    <property type="match status" value="1"/>
</dbReference>
<dbReference type="InterPro" id="IPR006076">
    <property type="entry name" value="FAD-dep_OxRdtase"/>
</dbReference>
<dbReference type="EMBL" id="OMKW01000001">
    <property type="protein sequence ID" value="SPF28264.1"/>
    <property type="molecule type" value="Genomic_DNA"/>
</dbReference>
<dbReference type="InterPro" id="IPR036188">
    <property type="entry name" value="FAD/NAD-bd_sf"/>
</dbReference>
<dbReference type="OrthoDB" id="9806601at2"/>
<keyword evidence="1 3" id="KW-0560">Oxidoreductase</keyword>
<dbReference type="PANTHER" id="PTHR13847:SF281">
    <property type="entry name" value="FAD DEPENDENT OXIDOREDUCTASE DOMAIN-CONTAINING PROTEIN"/>
    <property type="match status" value="1"/>
</dbReference>
<dbReference type="InterPro" id="IPR001763">
    <property type="entry name" value="Rhodanese-like_dom"/>
</dbReference>
<evidence type="ECO:0000259" key="2">
    <source>
        <dbReference type="PROSITE" id="PS50206"/>
    </source>
</evidence>
<evidence type="ECO:0000313" key="3">
    <source>
        <dbReference type="EMBL" id="SPF28264.1"/>
    </source>
</evidence>
<organism evidence="3 4">
    <name type="scientific">Pontivivens insulae</name>
    <dbReference type="NCBI Taxonomy" id="1639689"/>
    <lineage>
        <taxon>Bacteria</taxon>
        <taxon>Pseudomonadati</taxon>
        <taxon>Pseudomonadota</taxon>
        <taxon>Alphaproteobacteria</taxon>
        <taxon>Rhodobacterales</taxon>
        <taxon>Paracoccaceae</taxon>
        <taxon>Pontivivens</taxon>
    </lineage>
</organism>
<dbReference type="Gene3D" id="3.30.9.10">
    <property type="entry name" value="D-Amino Acid Oxidase, subunit A, domain 2"/>
    <property type="match status" value="1"/>
</dbReference>
<name>A0A2R8A7Q7_9RHOB</name>
<dbReference type="Gene3D" id="3.50.50.60">
    <property type="entry name" value="FAD/NAD(P)-binding domain"/>
    <property type="match status" value="1"/>
</dbReference>
<accession>A0A2R8A7Q7</accession>
<dbReference type="RefSeq" id="WP_108780986.1">
    <property type="nucleotide sequence ID" value="NZ_OMKW01000001.1"/>
</dbReference>
<dbReference type="EC" id="1.4.3.-" evidence="3"/>
<evidence type="ECO:0000256" key="1">
    <source>
        <dbReference type="ARBA" id="ARBA00023002"/>
    </source>
</evidence>
<dbReference type="PANTHER" id="PTHR13847">
    <property type="entry name" value="SARCOSINE DEHYDROGENASE-RELATED"/>
    <property type="match status" value="1"/>
</dbReference>
<dbReference type="Pfam" id="PF01266">
    <property type="entry name" value="DAO"/>
    <property type="match status" value="1"/>
</dbReference>
<feature type="domain" description="Rhodanese" evidence="2">
    <location>
        <begin position="37"/>
        <end position="79"/>
    </location>
</feature>
<reference evidence="3 4" key="1">
    <citation type="submission" date="2018-03" db="EMBL/GenBank/DDBJ databases">
        <authorList>
            <person name="Keele B.F."/>
        </authorList>
    </citation>
    <scope>NUCLEOTIDE SEQUENCE [LARGE SCALE GENOMIC DNA]</scope>
    <source>
        <strain evidence="3 4">CeCT 8812</strain>
    </source>
</reference>
<proteinExistence type="predicted"/>
<gene>
    <name evidence="3" type="primary">puuB_2</name>
    <name evidence="3" type="ORF">POI8812_00562</name>
</gene>
<protein>
    <submittedName>
        <fullName evidence="3">Gamma-glutamylputrescine oxidoreductase</fullName>
        <ecNumber evidence="3">1.4.3.-</ecNumber>
    </submittedName>
</protein>
<dbReference type="PROSITE" id="PS50206">
    <property type="entry name" value="RHODANESE_3"/>
    <property type="match status" value="1"/>
</dbReference>
<sequence>MADLSAQTPGWPDSLWLHTAPKAPASQPLEEDHNTDVVIIGAGFTGLRAALYLVEAGTNVTVLDAGDVAYGASGRTGGQVNPMMPFNSPDQLRTLVGPHVFERLAETSLGSADELFRMVETYQIDCQARQKGWLRVNHSKKAHKKAEADVKVWNALGAEMEIVETDQIEAISGTRAYKSGLVNKRGGAVHPLMLARGLGSAAIQRGARVFGRSAVTSLTRQDGKWCAATASATVKADWVIVATNGYTDDLIPDLAQSIIPVTPIQIATDPLPEEVIGSILPHGHTISDSRRVIMYARREPDNRMVYGGHGELDSNGQLVGFDWLQKDAERVFPQLKGVKWTHRWGGRIAITEDHLPHLHEPEPGLLAALGYNGRGVAMSNVMGRVMAQRVLGATPDTLPLPVTGITGIPLRGLKMAAMPFAVRGMRLLDRLETR</sequence>
<dbReference type="GO" id="GO:0016491">
    <property type="term" value="F:oxidoreductase activity"/>
    <property type="evidence" value="ECO:0007669"/>
    <property type="project" value="UniProtKB-KW"/>
</dbReference>
<keyword evidence="4" id="KW-1185">Reference proteome</keyword>
<dbReference type="GO" id="GO:0005737">
    <property type="term" value="C:cytoplasm"/>
    <property type="evidence" value="ECO:0007669"/>
    <property type="project" value="TreeGrafter"/>
</dbReference>
<dbReference type="AlphaFoldDB" id="A0A2R8A7Q7"/>